<feature type="compositionally biased region" description="Acidic residues" evidence="1">
    <location>
        <begin position="56"/>
        <end position="76"/>
    </location>
</feature>
<accession>A0A139AYW8</accession>
<feature type="region of interest" description="Disordered" evidence="1">
    <location>
        <begin position="28"/>
        <end position="185"/>
    </location>
</feature>
<feature type="compositionally biased region" description="Basic and acidic residues" evidence="1">
    <location>
        <begin position="7"/>
        <end position="18"/>
    </location>
</feature>
<protein>
    <submittedName>
        <fullName evidence="2">Uncharacterized protein</fullName>
    </submittedName>
</protein>
<evidence type="ECO:0000313" key="2">
    <source>
        <dbReference type="EMBL" id="KXS21931.1"/>
    </source>
</evidence>
<feature type="compositionally biased region" description="Acidic residues" evidence="1">
    <location>
        <begin position="91"/>
        <end position="107"/>
    </location>
</feature>
<feature type="compositionally biased region" description="Acidic residues" evidence="1">
    <location>
        <begin position="139"/>
        <end position="154"/>
    </location>
</feature>
<feature type="compositionally biased region" description="Basic and acidic residues" evidence="1">
    <location>
        <begin position="77"/>
        <end position="90"/>
    </location>
</feature>
<evidence type="ECO:0000313" key="3">
    <source>
        <dbReference type="Proteomes" id="UP000070544"/>
    </source>
</evidence>
<evidence type="ECO:0000256" key="1">
    <source>
        <dbReference type="SAM" id="MobiDB-lite"/>
    </source>
</evidence>
<keyword evidence="3" id="KW-1185">Reference proteome</keyword>
<gene>
    <name evidence="2" type="ORF">M427DRAFT_51304</name>
</gene>
<name>A0A139AYW8_GONPJ</name>
<proteinExistence type="predicted"/>
<reference evidence="2 3" key="1">
    <citation type="journal article" date="2015" name="Genome Biol. Evol.">
        <title>Phylogenomic analyses indicate that early fungi evolved digesting cell walls of algal ancestors of land plants.</title>
        <authorList>
            <person name="Chang Y."/>
            <person name="Wang S."/>
            <person name="Sekimoto S."/>
            <person name="Aerts A.L."/>
            <person name="Choi C."/>
            <person name="Clum A."/>
            <person name="LaButti K.M."/>
            <person name="Lindquist E.A."/>
            <person name="Yee Ngan C."/>
            <person name="Ohm R.A."/>
            <person name="Salamov A.A."/>
            <person name="Grigoriev I.V."/>
            <person name="Spatafora J.W."/>
            <person name="Berbee M.L."/>
        </authorList>
    </citation>
    <scope>NUCLEOTIDE SEQUENCE [LARGE SCALE GENOMIC DNA]</scope>
    <source>
        <strain evidence="2 3">JEL478</strain>
    </source>
</reference>
<organism evidence="2 3">
    <name type="scientific">Gonapodya prolifera (strain JEL478)</name>
    <name type="common">Monoblepharis prolifera</name>
    <dbReference type="NCBI Taxonomy" id="1344416"/>
    <lineage>
        <taxon>Eukaryota</taxon>
        <taxon>Fungi</taxon>
        <taxon>Fungi incertae sedis</taxon>
        <taxon>Chytridiomycota</taxon>
        <taxon>Chytridiomycota incertae sedis</taxon>
        <taxon>Monoblepharidomycetes</taxon>
        <taxon>Monoblepharidales</taxon>
        <taxon>Gonapodyaceae</taxon>
        <taxon>Gonapodya</taxon>
    </lineage>
</organism>
<feature type="region of interest" description="Disordered" evidence="1">
    <location>
        <begin position="1"/>
        <end position="20"/>
    </location>
</feature>
<dbReference type="EMBL" id="KQ965732">
    <property type="protein sequence ID" value="KXS21931.1"/>
    <property type="molecule type" value="Genomic_DNA"/>
</dbReference>
<feature type="compositionally biased region" description="Basic and acidic residues" evidence="1">
    <location>
        <begin position="28"/>
        <end position="52"/>
    </location>
</feature>
<dbReference type="Proteomes" id="UP000070544">
    <property type="component" value="Unassembled WGS sequence"/>
</dbReference>
<dbReference type="AlphaFoldDB" id="A0A139AYW8"/>
<sequence length="227" mass="23995">MEGGGMKVERERVDKGDEWSALEEVYGRALEKVEEEVKGMKKDNGKNGKDVQEGGDVVELDDEDAMVTGEDDESDAGAEKSGEVEMKDVDSDSSDDGTSDSDGEDSGSSESSESEPAQAEGGLAPMELDKGQPTSSTDSDSDSDSDDSDDDSDSASESPANSDQDSGHPTPKSTGKNRKPPPMIAQAFSQGTEIHAKDEALKKAVEGLMSDLETLMEKEREKLGFGG</sequence>